<proteinExistence type="inferred from homology"/>
<dbReference type="Proteomes" id="UP001301958">
    <property type="component" value="Unassembled WGS sequence"/>
</dbReference>
<feature type="compositionally biased region" description="Pro residues" evidence="4">
    <location>
        <begin position="41"/>
        <end position="50"/>
    </location>
</feature>
<sequence length="223" mass="25252">MEFRPILRRLAGNGARIRQFTTDTKLEAAAAAEAVRTTSSPSPPSKPAFRPPSATQIRADALRLKMQKDILPPRPAPFARSSFLNTPRGQPNPSSVPSQNPILSALRADMEKSTSKAQQTSHAQWKTTDFLKKYNMTTVEMRLRPQTGRTIPVQGMVDVARAFKILEGHCSRNKVRADSRMQKYHERPGLKRKRLKSERWQARFRQGFSATISRVMELRGQGW</sequence>
<dbReference type="GO" id="GO:0070124">
    <property type="term" value="P:mitochondrial translational initiation"/>
    <property type="evidence" value="ECO:0007669"/>
    <property type="project" value="TreeGrafter"/>
</dbReference>
<dbReference type="PANTHER" id="PTHR41237">
    <property type="entry name" value="37S RIBOSOMAL PROTEIN MRP21, MITOCHONDRIAL"/>
    <property type="match status" value="1"/>
</dbReference>
<dbReference type="InterPro" id="IPR052837">
    <property type="entry name" value="Mitoribosomal_bS21"/>
</dbReference>
<evidence type="ECO:0000256" key="4">
    <source>
        <dbReference type="SAM" id="MobiDB-lite"/>
    </source>
</evidence>
<evidence type="ECO:0000256" key="3">
    <source>
        <dbReference type="ARBA" id="ARBA00023274"/>
    </source>
</evidence>
<evidence type="ECO:0000313" key="6">
    <source>
        <dbReference type="Proteomes" id="UP001301958"/>
    </source>
</evidence>
<evidence type="ECO:0000256" key="1">
    <source>
        <dbReference type="ARBA" id="ARBA00006640"/>
    </source>
</evidence>
<reference evidence="5" key="2">
    <citation type="submission" date="2023-05" db="EMBL/GenBank/DDBJ databases">
        <authorList>
            <consortium name="Lawrence Berkeley National Laboratory"/>
            <person name="Steindorff A."/>
            <person name="Hensen N."/>
            <person name="Bonometti L."/>
            <person name="Westerberg I."/>
            <person name="Brannstrom I.O."/>
            <person name="Guillou S."/>
            <person name="Cros-Aarteil S."/>
            <person name="Calhoun S."/>
            <person name="Haridas S."/>
            <person name="Kuo A."/>
            <person name="Mondo S."/>
            <person name="Pangilinan J."/>
            <person name="Riley R."/>
            <person name="Labutti K."/>
            <person name="Andreopoulos B."/>
            <person name="Lipzen A."/>
            <person name="Chen C."/>
            <person name="Yanf M."/>
            <person name="Daum C."/>
            <person name="Ng V."/>
            <person name="Clum A."/>
            <person name="Ohm R."/>
            <person name="Martin F."/>
            <person name="Silar P."/>
            <person name="Natvig D."/>
            <person name="Lalanne C."/>
            <person name="Gautier V."/>
            <person name="Ament-Velasquez S.L."/>
            <person name="Kruys A."/>
            <person name="Hutchinson M.I."/>
            <person name="Powell A.J."/>
            <person name="Barry K."/>
            <person name="Miller A.N."/>
            <person name="Grigoriev I.V."/>
            <person name="Debuchy R."/>
            <person name="Gladieux P."/>
            <person name="Thoren M.H."/>
            <person name="Johannesson H."/>
        </authorList>
    </citation>
    <scope>NUCLEOTIDE SEQUENCE</scope>
    <source>
        <strain evidence="5">CBS 990.96</strain>
    </source>
</reference>
<protein>
    <submittedName>
        <fullName evidence="5">Uncharacterized protein</fullName>
    </submittedName>
</protein>
<name>A0AAN6YQ80_9PEZI</name>
<evidence type="ECO:0000256" key="2">
    <source>
        <dbReference type="ARBA" id="ARBA00022980"/>
    </source>
</evidence>
<comment type="similarity">
    <text evidence="1">Belongs to the bacterial ribosomal protein bS21 family.</text>
</comment>
<dbReference type="EMBL" id="MU865446">
    <property type="protein sequence ID" value="KAK4222971.1"/>
    <property type="molecule type" value="Genomic_DNA"/>
</dbReference>
<dbReference type="Pfam" id="PF01165">
    <property type="entry name" value="Ribosomal_S21"/>
    <property type="match status" value="1"/>
</dbReference>
<dbReference type="InterPro" id="IPR001911">
    <property type="entry name" value="Ribosomal_bS21"/>
</dbReference>
<dbReference type="GO" id="GO:0003735">
    <property type="term" value="F:structural constituent of ribosome"/>
    <property type="evidence" value="ECO:0007669"/>
    <property type="project" value="InterPro"/>
</dbReference>
<comment type="caution">
    <text evidence="5">The sequence shown here is derived from an EMBL/GenBank/DDBJ whole genome shotgun (WGS) entry which is preliminary data.</text>
</comment>
<accession>A0AAN6YQ80</accession>
<feature type="region of interest" description="Disordered" evidence="4">
    <location>
        <begin position="31"/>
        <end position="53"/>
    </location>
</feature>
<reference evidence="5" key="1">
    <citation type="journal article" date="2023" name="Mol. Phylogenet. Evol.">
        <title>Genome-scale phylogeny and comparative genomics of the fungal order Sordariales.</title>
        <authorList>
            <person name="Hensen N."/>
            <person name="Bonometti L."/>
            <person name="Westerberg I."/>
            <person name="Brannstrom I.O."/>
            <person name="Guillou S."/>
            <person name="Cros-Aarteil S."/>
            <person name="Calhoun S."/>
            <person name="Haridas S."/>
            <person name="Kuo A."/>
            <person name="Mondo S."/>
            <person name="Pangilinan J."/>
            <person name="Riley R."/>
            <person name="LaButti K."/>
            <person name="Andreopoulos B."/>
            <person name="Lipzen A."/>
            <person name="Chen C."/>
            <person name="Yan M."/>
            <person name="Daum C."/>
            <person name="Ng V."/>
            <person name="Clum A."/>
            <person name="Steindorff A."/>
            <person name="Ohm R.A."/>
            <person name="Martin F."/>
            <person name="Silar P."/>
            <person name="Natvig D.O."/>
            <person name="Lalanne C."/>
            <person name="Gautier V."/>
            <person name="Ament-Velasquez S.L."/>
            <person name="Kruys A."/>
            <person name="Hutchinson M.I."/>
            <person name="Powell A.J."/>
            <person name="Barry K."/>
            <person name="Miller A.N."/>
            <person name="Grigoriev I.V."/>
            <person name="Debuchy R."/>
            <person name="Gladieux P."/>
            <person name="Hiltunen Thoren M."/>
            <person name="Johannesson H."/>
        </authorList>
    </citation>
    <scope>NUCLEOTIDE SEQUENCE</scope>
    <source>
        <strain evidence="5">CBS 990.96</strain>
    </source>
</reference>
<keyword evidence="6" id="KW-1185">Reference proteome</keyword>
<feature type="region of interest" description="Disordered" evidence="4">
    <location>
        <begin position="72"/>
        <end position="99"/>
    </location>
</feature>
<gene>
    <name evidence="5" type="ORF">QBC38DRAFT_488736</name>
</gene>
<dbReference type="PANTHER" id="PTHR41237:SF1">
    <property type="entry name" value="SMALL RIBOSOMAL SUBUNIT PROTEIN BS21M"/>
    <property type="match status" value="1"/>
</dbReference>
<keyword evidence="3" id="KW-0687">Ribonucleoprotein</keyword>
<dbReference type="GO" id="GO:0005763">
    <property type="term" value="C:mitochondrial small ribosomal subunit"/>
    <property type="evidence" value="ECO:0007669"/>
    <property type="project" value="TreeGrafter"/>
</dbReference>
<evidence type="ECO:0000313" key="5">
    <source>
        <dbReference type="EMBL" id="KAK4222971.1"/>
    </source>
</evidence>
<dbReference type="AlphaFoldDB" id="A0AAN6YQ80"/>
<keyword evidence="2" id="KW-0689">Ribosomal protein</keyword>
<organism evidence="5 6">
    <name type="scientific">Podospora fimiseda</name>
    <dbReference type="NCBI Taxonomy" id="252190"/>
    <lineage>
        <taxon>Eukaryota</taxon>
        <taxon>Fungi</taxon>
        <taxon>Dikarya</taxon>
        <taxon>Ascomycota</taxon>
        <taxon>Pezizomycotina</taxon>
        <taxon>Sordariomycetes</taxon>
        <taxon>Sordariomycetidae</taxon>
        <taxon>Sordariales</taxon>
        <taxon>Podosporaceae</taxon>
        <taxon>Podospora</taxon>
    </lineage>
</organism>